<dbReference type="GO" id="GO:0005524">
    <property type="term" value="F:ATP binding"/>
    <property type="evidence" value="ECO:0007669"/>
    <property type="project" value="UniProtKB-KW"/>
</dbReference>
<evidence type="ECO:0000256" key="4">
    <source>
        <dbReference type="ARBA" id="ARBA00022694"/>
    </source>
</evidence>
<dbReference type="GO" id="GO:0005737">
    <property type="term" value="C:cytoplasm"/>
    <property type="evidence" value="ECO:0007669"/>
    <property type="project" value="UniProtKB-SubCell"/>
</dbReference>
<feature type="site" description="Interaction with tRNA" evidence="11">
    <location>
        <position position="128"/>
    </location>
</feature>
<keyword evidence="6 11" id="KW-0067">ATP-binding</keyword>
<dbReference type="CDD" id="cd01998">
    <property type="entry name" value="MnmA_TRMU-like"/>
    <property type="match status" value="1"/>
</dbReference>
<feature type="binding site" evidence="11">
    <location>
        <begin position="8"/>
        <end position="15"/>
    </location>
    <ligand>
        <name>ATP</name>
        <dbReference type="ChEBI" id="CHEBI:30616"/>
    </ligand>
</feature>
<evidence type="ECO:0000259" key="12">
    <source>
        <dbReference type="Pfam" id="PF20258"/>
    </source>
</evidence>
<dbReference type="Proteomes" id="UP001329915">
    <property type="component" value="Chromosome"/>
</dbReference>
<feature type="region of interest" description="Interaction with tRNA" evidence="11">
    <location>
        <begin position="151"/>
        <end position="153"/>
    </location>
</feature>
<dbReference type="NCBIfam" id="TIGR00420">
    <property type="entry name" value="trmU"/>
    <property type="match status" value="1"/>
</dbReference>
<comment type="caution">
    <text evidence="11">Lacks conserved residue(s) required for the propagation of feature annotation.</text>
</comment>
<dbReference type="GO" id="GO:0002143">
    <property type="term" value="P:tRNA wobble position uridine thiolation"/>
    <property type="evidence" value="ECO:0007669"/>
    <property type="project" value="TreeGrafter"/>
</dbReference>
<evidence type="ECO:0000256" key="9">
    <source>
        <dbReference type="ARBA" id="ARBA00051542"/>
    </source>
</evidence>
<dbReference type="Gene3D" id="2.30.30.280">
    <property type="entry name" value="Adenine nucleotide alpha hydrolases-like domains"/>
    <property type="match status" value="1"/>
</dbReference>
<dbReference type="Pfam" id="PF20259">
    <property type="entry name" value="tRNA_Me_trans_M"/>
    <property type="match status" value="1"/>
</dbReference>
<dbReference type="HAMAP" id="MF_00144">
    <property type="entry name" value="tRNA_thiouridyl_MnmA"/>
    <property type="match status" value="1"/>
</dbReference>
<keyword evidence="4 11" id="KW-0819">tRNA processing</keyword>
<dbReference type="EC" id="2.8.1.13" evidence="11"/>
<dbReference type="Gene3D" id="2.40.30.10">
    <property type="entry name" value="Translation factors"/>
    <property type="match status" value="1"/>
</dbReference>
<feature type="domain" description="tRNA-specific 2-thiouridylase MnmA-like C-terminal" evidence="12">
    <location>
        <begin position="283"/>
        <end position="356"/>
    </location>
</feature>
<evidence type="ECO:0000256" key="11">
    <source>
        <dbReference type="HAMAP-Rule" id="MF_00144"/>
    </source>
</evidence>
<sequence>MTKQILVAMSGGVDSSVAAALLKESDYDLVGVTMQIWPADQPHPEIEGSCCSLSAVDDARSVADKLGIPYYVMNFRDYFKEKVIDYFIEDYLSGRTPNPCIACNQHVKFEALLQKALAIGTDLIATGHYARIYFDDDRQRYVLAKAKDSNKDQTYVLYGFNQEQLSRTLMPLGEFTKPEIRQMAEEMGLVVAHKPESQEICFVPDNNYRNFLKDKVGQRIKPGPFLDTKGNKIGEHQGIAYYTIGQRHGLGLAMGKPIYVVDIDVRRNAVIVGSHEETFSPGLTANKNNFILFDHLESPVEVKVKIRYKAPPVPALVSPGEEGRVKVEFKQPQRAVTPGQAVVYYQDDLVMGGGTIEKPLR</sequence>
<evidence type="ECO:0000256" key="8">
    <source>
        <dbReference type="ARBA" id="ARBA00023157"/>
    </source>
</evidence>
<keyword evidence="3 11" id="KW-0808">Transferase</keyword>
<evidence type="ECO:0000256" key="5">
    <source>
        <dbReference type="ARBA" id="ARBA00022741"/>
    </source>
</evidence>
<comment type="subcellular location">
    <subcellularLocation>
        <location evidence="11">Cytoplasm</location>
    </subcellularLocation>
</comment>
<dbReference type="RefSeq" id="WP_366922570.1">
    <property type="nucleotide sequence ID" value="NZ_CP121694.1"/>
</dbReference>
<dbReference type="FunFam" id="2.40.30.10:FF:000023">
    <property type="entry name" value="tRNA-specific 2-thiouridylase MnmA"/>
    <property type="match status" value="1"/>
</dbReference>
<accession>A0AAU0UQ11</accession>
<name>A0AAU0UQ11_9FIRM</name>
<reference evidence="14 15" key="1">
    <citation type="submission" date="2023-04" db="EMBL/GenBank/DDBJ databases">
        <authorList>
            <person name="Hsu D."/>
        </authorList>
    </citation>
    <scope>NUCLEOTIDE SEQUENCE [LARGE SCALE GENOMIC DNA]</scope>
    <source>
        <strain evidence="14 15">MK1</strain>
    </source>
</reference>
<dbReference type="Pfam" id="PF03054">
    <property type="entry name" value="tRNA_Me_trans"/>
    <property type="match status" value="1"/>
</dbReference>
<evidence type="ECO:0000256" key="10">
    <source>
        <dbReference type="ARBA" id="ARBA00056575"/>
    </source>
</evidence>
<evidence type="ECO:0000256" key="6">
    <source>
        <dbReference type="ARBA" id="ARBA00022840"/>
    </source>
</evidence>
<evidence type="ECO:0000256" key="1">
    <source>
        <dbReference type="ARBA" id="ARBA00022490"/>
    </source>
</evidence>
<feature type="domain" description="tRNA-specific 2-thiouridylase MnmA-like central" evidence="13">
    <location>
        <begin position="210"/>
        <end position="274"/>
    </location>
</feature>
<feature type="binding site" evidence="11">
    <location>
        <position position="34"/>
    </location>
    <ligand>
        <name>ATP</name>
        <dbReference type="ChEBI" id="CHEBI:30616"/>
    </ligand>
</feature>
<dbReference type="GO" id="GO:0103016">
    <property type="term" value="F:tRNA-uridine 2-sulfurtransferase activity"/>
    <property type="evidence" value="ECO:0007669"/>
    <property type="project" value="UniProtKB-EC"/>
</dbReference>
<protein>
    <recommendedName>
        <fullName evidence="11">tRNA-specific 2-thiouridylase MnmA</fullName>
        <ecNumber evidence="11">2.8.1.13</ecNumber>
    </recommendedName>
</protein>
<comment type="similarity">
    <text evidence="11">Belongs to the MnmA/TRMU family.</text>
</comment>
<dbReference type="FunFam" id="3.40.50.620:FF:000115">
    <property type="entry name" value="tRNA-specific 2-thiouridylase MnmA"/>
    <property type="match status" value="1"/>
</dbReference>
<evidence type="ECO:0000256" key="7">
    <source>
        <dbReference type="ARBA" id="ARBA00022884"/>
    </source>
</evidence>
<keyword evidence="7 11" id="KW-0694">RNA-binding</keyword>
<dbReference type="SUPFAM" id="SSF52402">
    <property type="entry name" value="Adenine nucleotide alpha hydrolases-like"/>
    <property type="match status" value="1"/>
</dbReference>
<dbReference type="InterPro" id="IPR004506">
    <property type="entry name" value="MnmA-like"/>
</dbReference>
<dbReference type="GO" id="GO:0000049">
    <property type="term" value="F:tRNA binding"/>
    <property type="evidence" value="ECO:0007669"/>
    <property type="project" value="UniProtKB-KW"/>
</dbReference>
<dbReference type="EMBL" id="CP121694">
    <property type="protein sequence ID" value="WRO23186.1"/>
    <property type="molecule type" value="Genomic_DNA"/>
</dbReference>
<keyword evidence="8" id="KW-1015">Disulfide bond</keyword>
<dbReference type="AlphaFoldDB" id="A0AAU0UQ11"/>
<keyword evidence="2 11" id="KW-0820">tRNA-binding</keyword>
<gene>
    <name evidence="11 14" type="primary">mnmA</name>
    <name evidence="14" type="ORF">MFMK1_003035</name>
</gene>
<keyword evidence="15" id="KW-1185">Reference proteome</keyword>
<feature type="site" description="Interaction with tRNA" evidence="11">
    <location>
        <position position="340"/>
    </location>
</feature>
<dbReference type="PANTHER" id="PTHR11933:SF5">
    <property type="entry name" value="MITOCHONDRIAL TRNA-SPECIFIC 2-THIOURIDYLASE 1"/>
    <property type="match status" value="1"/>
</dbReference>
<dbReference type="PANTHER" id="PTHR11933">
    <property type="entry name" value="TRNA 5-METHYLAMINOMETHYL-2-THIOURIDYLATE -METHYLTRANSFERASE"/>
    <property type="match status" value="1"/>
</dbReference>
<evidence type="ECO:0000259" key="13">
    <source>
        <dbReference type="Pfam" id="PF20259"/>
    </source>
</evidence>
<dbReference type="InterPro" id="IPR046885">
    <property type="entry name" value="MnmA-like_C"/>
</dbReference>
<comment type="catalytic activity">
    <reaction evidence="9 11">
        <text>S-sulfanyl-L-cysteinyl-[protein] + uridine(34) in tRNA + AH2 + ATP = 2-thiouridine(34) in tRNA + L-cysteinyl-[protein] + A + AMP + diphosphate + H(+)</text>
        <dbReference type="Rhea" id="RHEA:47032"/>
        <dbReference type="Rhea" id="RHEA-COMP:10131"/>
        <dbReference type="Rhea" id="RHEA-COMP:11726"/>
        <dbReference type="Rhea" id="RHEA-COMP:11727"/>
        <dbReference type="Rhea" id="RHEA-COMP:11728"/>
        <dbReference type="ChEBI" id="CHEBI:13193"/>
        <dbReference type="ChEBI" id="CHEBI:15378"/>
        <dbReference type="ChEBI" id="CHEBI:17499"/>
        <dbReference type="ChEBI" id="CHEBI:29950"/>
        <dbReference type="ChEBI" id="CHEBI:30616"/>
        <dbReference type="ChEBI" id="CHEBI:33019"/>
        <dbReference type="ChEBI" id="CHEBI:61963"/>
        <dbReference type="ChEBI" id="CHEBI:65315"/>
        <dbReference type="ChEBI" id="CHEBI:87170"/>
        <dbReference type="ChEBI" id="CHEBI:456215"/>
        <dbReference type="EC" id="2.8.1.13"/>
    </reaction>
</comment>
<dbReference type="InterPro" id="IPR046884">
    <property type="entry name" value="MnmA-like_central"/>
</dbReference>
<evidence type="ECO:0000256" key="2">
    <source>
        <dbReference type="ARBA" id="ARBA00022555"/>
    </source>
</evidence>
<evidence type="ECO:0000313" key="14">
    <source>
        <dbReference type="EMBL" id="WRO23186.1"/>
    </source>
</evidence>
<dbReference type="Gene3D" id="3.40.50.620">
    <property type="entry name" value="HUPs"/>
    <property type="match status" value="1"/>
</dbReference>
<dbReference type="Pfam" id="PF20258">
    <property type="entry name" value="tRNA_Me_trans_C"/>
    <property type="match status" value="1"/>
</dbReference>
<keyword evidence="5 11" id="KW-0547">Nucleotide-binding</keyword>
<keyword evidence="1 11" id="KW-0963">Cytoplasm</keyword>
<dbReference type="KEGG" id="dbc:MFMK1_003035"/>
<feature type="active site" description="Nucleophile" evidence="11">
    <location>
        <position position="103"/>
    </location>
</feature>
<evidence type="ECO:0000256" key="3">
    <source>
        <dbReference type="ARBA" id="ARBA00022679"/>
    </source>
</evidence>
<dbReference type="InterPro" id="IPR014729">
    <property type="entry name" value="Rossmann-like_a/b/a_fold"/>
</dbReference>
<comment type="function">
    <text evidence="10 11">Catalyzes the 2-thiolation of uridine at the wobble position (U34) of tRNA, leading to the formation of s(2)U34.</text>
</comment>
<dbReference type="NCBIfam" id="NF001138">
    <property type="entry name" value="PRK00143.1"/>
    <property type="match status" value="1"/>
</dbReference>
<feature type="region of interest" description="Interaction with tRNA" evidence="11">
    <location>
        <begin position="307"/>
        <end position="308"/>
    </location>
</feature>
<organism evidence="14 15">
    <name type="scientific">Metallumcola ferriviriculae</name>
    <dbReference type="NCBI Taxonomy" id="3039180"/>
    <lineage>
        <taxon>Bacteria</taxon>
        <taxon>Bacillati</taxon>
        <taxon>Bacillota</taxon>
        <taxon>Clostridia</taxon>
        <taxon>Neomoorellales</taxon>
        <taxon>Desulfitibacteraceae</taxon>
        <taxon>Metallumcola</taxon>
    </lineage>
</organism>
<proteinExistence type="inferred from homology"/>
<dbReference type="FunFam" id="2.30.30.280:FF:000001">
    <property type="entry name" value="tRNA-specific 2-thiouridylase MnmA"/>
    <property type="match status" value="1"/>
</dbReference>
<dbReference type="InterPro" id="IPR023382">
    <property type="entry name" value="MnmA-like_central_sf"/>
</dbReference>
<feature type="active site" description="Cysteine persulfide intermediate" evidence="11">
    <location>
        <position position="201"/>
    </location>
</feature>
<evidence type="ECO:0000313" key="15">
    <source>
        <dbReference type="Proteomes" id="UP001329915"/>
    </source>
</evidence>
<feature type="binding site" evidence="11">
    <location>
        <position position="127"/>
    </location>
    <ligand>
        <name>ATP</name>
        <dbReference type="ChEBI" id="CHEBI:30616"/>
    </ligand>
</feature>